<feature type="transmembrane region" description="Helical" evidence="1">
    <location>
        <begin position="32"/>
        <end position="51"/>
    </location>
</feature>
<gene>
    <name evidence="2" type="ORF">NG800_015235</name>
</gene>
<dbReference type="Proteomes" id="UP001204439">
    <property type="component" value="Unassembled WGS sequence"/>
</dbReference>
<protein>
    <submittedName>
        <fullName evidence="2">Uncharacterized protein</fullName>
    </submittedName>
</protein>
<dbReference type="RefSeq" id="WP_131797829.1">
    <property type="nucleotide sequence ID" value="NZ_JAMXLT020000028.1"/>
</dbReference>
<feature type="transmembrane region" description="Helical" evidence="1">
    <location>
        <begin position="7"/>
        <end position="26"/>
    </location>
</feature>
<proteinExistence type="predicted"/>
<dbReference type="EMBL" id="JAMXLT020000028">
    <property type="protein sequence ID" value="MDW8550280.1"/>
    <property type="molecule type" value="Genomic_DNA"/>
</dbReference>
<name>A0ABU4JKS9_9FLAO</name>
<keyword evidence="3" id="KW-1185">Reference proteome</keyword>
<organism evidence="2 3">
    <name type="scientific">Epilithonimonas ginsengisoli</name>
    <dbReference type="NCBI Taxonomy" id="1245592"/>
    <lineage>
        <taxon>Bacteria</taxon>
        <taxon>Pseudomonadati</taxon>
        <taxon>Bacteroidota</taxon>
        <taxon>Flavobacteriia</taxon>
        <taxon>Flavobacteriales</taxon>
        <taxon>Weeksellaceae</taxon>
        <taxon>Chryseobacterium group</taxon>
        <taxon>Epilithonimonas</taxon>
    </lineage>
</organism>
<evidence type="ECO:0000313" key="3">
    <source>
        <dbReference type="Proteomes" id="UP001204439"/>
    </source>
</evidence>
<reference evidence="2 3" key="1">
    <citation type="submission" date="2023-11" db="EMBL/GenBank/DDBJ databases">
        <title>First isolation, identification, and characterization of non-pathogenic Epilithonimonas ginsengisoli isolated from diseased farmed rainbow trout (Oncorhynchus mykiss) in Chile.</title>
        <authorList>
            <person name="Miranda C.D."/>
            <person name="Irgang R."/>
            <person name="Concha C."/>
            <person name="Rojas R."/>
            <person name="Avendano R."/>
        </authorList>
    </citation>
    <scope>NUCLEOTIDE SEQUENCE [LARGE SCALE GENOMIC DNA]</scope>
    <source>
        <strain evidence="2 3">FP99</strain>
    </source>
</reference>
<accession>A0ABU4JKS9</accession>
<sequence length="211" mass="24161">MNKSNLYYYLGILTQTLGCIILYIVFFMSFPYFWLFSLVVLAGIFLILKSGKRTATKAITIIAVPIIIAILPAVSLLTQRNAPKTEGILFEEFFFSDEDQNKWLENANDELQVLKNVENFTQLENKATTDKLDAFYKHKAKYIFVIGGGCFVAETTEMEAKIISDSLFIIWHEPNFPCATAGKHSRTNMALEIDKKLYPNYKNFKVIIKNE</sequence>
<comment type="caution">
    <text evidence="2">The sequence shown here is derived from an EMBL/GenBank/DDBJ whole genome shotgun (WGS) entry which is preliminary data.</text>
</comment>
<evidence type="ECO:0000313" key="2">
    <source>
        <dbReference type="EMBL" id="MDW8550280.1"/>
    </source>
</evidence>
<evidence type="ECO:0000256" key="1">
    <source>
        <dbReference type="SAM" id="Phobius"/>
    </source>
</evidence>
<keyword evidence="1" id="KW-0472">Membrane</keyword>
<keyword evidence="1" id="KW-0812">Transmembrane</keyword>
<feature type="transmembrane region" description="Helical" evidence="1">
    <location>
        <begin position="58"/>
        <end position="77"/>
    </location>
</feature>
<keyword evidence="1" id="KW-1133">Transmembrane helix</keyword>